<reference evidence="2" key="2">
    <citation type="submission" date="2011-03" db="EMBL/GenBank/DDBJ databases">
        <title>Comparative genomics and transcriptomics of Neospora caninum and Toxoplasma gondii.</title>
        <authorList>
            <person name="Reid A.J."/>
            <person name="Sohal A."/>
            <person name="Harris D."/>
            <person name="Quail M."/>
            <person name="Sanders M."/>
            <person name="Berriman M."/>
            <person name="Wastling J.M."/>
            <person name="Pain A."/>
        </authorList>
    </citation>
    <scope>NUCLEOTIDE SEQUENCE</scope>
    <source>
        <strain evidence="2">Liverpool</strain>
    </source>
</reference>
<evidence type="ECO:0000313" key="4">
    <source>
        <dbReference type="Proteomes" id="UP000007494"/>
    </source>
</evidence>
<sequence>MEQSAPLSSSASSSSGVSSGGEKVDATGKARANETGGPSLASEAENREKEETGEKEAHASGSGGCGAHPGPKESQGQKGATRRGAGECCQQANEASPDLSVRSRETKEERREERETERELQKEDLHHVAAQLGVDLQTSSGGLLQVLDRESLATMTDESVVQRVLDLQTLLTDLTYQVEAARMSNLSLQRENETLRTTLAALRARAEQARVERPYAQNKVSPDSSSSSSSSSASSTAPTGAHLREVTRSDETHRPTQPSNSGALAAAKAFAFAEQNPLI</sequence>
<feature type="compositionally biased region" description="Basic and acidic residues" evidence="1">
    <location>
        <begin position="44"/>
        <end position="58"/>
    </location>
</feature>
<dbReference type="InParanoid" id="F0VQN2"/>
<evidence type="ECO:0000313" key="3">
    <source>
        <dbReference type="EMBL" id="CEL70776.1"/>
    </source>
</evidence>
<feature type="region of interest" description="Disordered" evidence="1">
    <location>
        <begin position="207"/>
        <end position="263"/>
    </location>
</feature>
<dbReference type="VEuPathDB" id="ToxoDB:NCLIV_064550"/>
<dbReference type="OrthoDB" id="10551983at2759"/>
<keyword evidence="4" id="KW-1185">Reference proteome</keyword>
<dbReference type="EMBL" id="LN714487">
    <property type="protein sequence ID" value="CEL70776.1"/>
    <property type="molecule type" value="Genomic_DNA"/>
</dbReference>
<feature type="region of interest" description="Disordered" evidence="1">
    <location>
        <begin position="1"/>
        <end position="123"/>
    </location>
</feature>
<dbReference type="AlphaFoldDB" id="F0VQN2"/>
<gene>
    <name evidence="3" type="ORF">BN1204_064550</name>
    <name evidence="2" type="ORF">NCLIV_064550</name>
</gene>
<reference evidence="3" key="4">
    <citation type="journal article" date="2015" name="PLoS ONE">
        <title>Comprehensive Evaluation of Toxoplasma gondii VEG and Neospora caninum LIV Genomes with Tachyzoite Stage Transcriptome and Proteome Defines Novel Transcript Features.</title>
        <authorList>
            <person name="Ramaprasad A."/>
            <person name="Mourier T."/>
            <person name="Naeem R."/>
            <person name="Malas T.B."/>
            <person name="Moussa E."/>
            <person name="Panigrahi A."/>
            <person name="Vermont S.J."/>
            <person name="Otto T.D."/>
            <person name="Wastling J."/>
            <person name="Pain A."/>
        </authorList>
    </citation>
    <scope>NUCLEOTIDE SEQUENCE</scope>
    <source>
        <strain evidence="3">Liverpool</strain>
    </source>
</reference>
<dbReference type="EMBL" id="FR823393">
    <property type="protein sequence ID" value="CBZ56029.1"/>
    <property type="molecule type" value="Genomic_DNA"/>
</dbReference>
<proteinExistence type="predicted"/>
<organism evidence="2 4">
    <name type="scientific">Neospora caninum (strain Liverpool)</name>
    <dbReference type="NCBI Taxonomy" id="572307"/>
    <lineage>
        <taxon>Eukaryota</taxon>
        <taxon>Sar</taxon>
        <taxon>Alveolata</taxon>
        <taxon>Apicomplexa</taxon>
        <taxon>Conoidasida</taxon>
        <taxon>Coccidia</taxon>
        <taxon>Eucoccidiorida</taxon>
        <taxon>Eimeriorina</taxon>
        <taxon>Sarcocystidae</taxon>
        <taxon>Neospora</taxon>
    </lineage>
</organism>
<dbReference type="RefSeq" id="XP_003886055.1">
    <property type="nucleotide sequence ID" value="XM_003886006.1"/>
</dbReference>
<feature type="compositionally biased region" description="Low complexity" evidence="1">
    <location>
        <begin position="8"/>
        <end position="21"/>
    </location>
</feature>
<dbReference type="eggNOG" id="ENOG502TFR9">
    <property type="taxonomic scope" value="Eukaryota"/>
</dbReference>
<dbReference type="Proteomes" id="UP000007494">
    <property type="component" value="Chromosome XII"/>
</dbReference>
<feature type="compositionally biased region" description="Basic and acidic residues" evidence="1">
    <location>
        <begin position="242"/>
        <end position="254"/>
    </location>
</feature>
<feature type="compositionally biased region" description="Low complexity" evidence="1">
    <location>
        <begin position="224"/>
        <end position="235"/>
    </location>
</feature>
<protein>
    <submittedName>
        <fullName evidence="2">Uncharacterized protein</fullName>
    </submittedName>
</protein>
<reference evidence="2" key="1">
    <citation type="submission" date="2011-02" db="EMBL/GenBank/DDBJ databases">
        <authorList>
            <person name="Aslett M."/>
        </authorList>
    </citation>
    <scope>NUCLEOTIDE SEQUENCE</scope>
    <source>
        <strain evidence="2">Liverpool</strain>
    </source>
</reference>
<name>F0VQN2_NEOCL</name>
<reference evidence="4" key="3">
    <citation type="journal article" date="2012" name="PLoS Pathog.">
        <title>Comparative genomics of the apicomplexan parasites Toxoplasma gondii and Neospora caninum: Coccidia differing in host range and transmission strategy.</title>
        <authorList>
            <person name="Reid A.J."/>
            <person name="Vermont S.J."/>
            <person name="Cotton J.A."/>
            <person name="Harris D."/>
            <person name="Hill-Cawthorne G.A."/>
            <person name="Konen-Waisman S."/>
            <person name="Latham S.M."/>
            <person name="Mourier T."/>
            <person name="Norton R."/>
            <person name="Quail M.A."/>
            <person name="Sanders M."/>
            <person name="Shanmugam D."/>
            <person name="Sohal A."/>
            <person name="Wasmuth J.D."/>
            <person name="Brunk B."/>
            <person name="Grigg M.E."/>
            <person name="Howard J.C."/>
            <person name="Parkinson J."/>
            <person name="Roos D.S."/>
            <person name="Trees A.J."/>
            <person name="Berriman M."/>
            <person name="Pain A."/>
            <person name="Wastling J.M."/>
        </authorList>
    </citation>
    <scope>NUCLEOTIDE SEQUENCE [LARGE SCALE GENOMIC DNA]</scope>
    <source>
        <strain evidence="4">Liverpool</strain>
    </source>
</reference>
<evidence type="ECO:0000313" key="2">
    <source>
        <dbReference type="EMBL" id="CBZ56029.1"/>
    </source>
</evidence>
<feature type="compositionally biased region" description="Basic and acidic residues" evidence="1">
    <location>
        <begin position="22"/>
        <end position="32"/>
    </location>
</feature>
<evidence type="ECO:0000256" key="1">
    <source>
        <dbReference type="SAM" id="MobiDB-lite"/>
    </source>
</evidence>
<accession>F0VQN2</accession>
<dbReference type="GeneID" id="13445252"/>
<feature type="compositionally biased region" description="Basic and acidic residues" evidence="1">
    <location>
        <begin position="101"/>
        <end position="123"/>
    </location>
</feature>